<dbReference type="GO" id="GO:0015031">
    <property type="term" value="P:protein transport"/>
    <property type="evidence" value="ECO:0007669"/>
    <property type="project" value="UniProtKB-KW"/>
</dbReference>
<feature type="transmembrane region" description="Helical" evidence="8">
    <location>
        <begin position="12"/>
        <end position="38"/>
    </location>
</feature>
<evidence type="ECO:0000256" key="3">
    <source>
        <dbReference type="ARBA" id="ARBA00022475"/>
    </source>
</evidence>
<keyword evidence="6 8" id="KW-0472">Membrane</keyword>
<keyword evidence="4 7" id="KW-0812">Transmembrane</keyword>
<evidence type="ECO:0000313" key="9">
    <source>
        <dbReference type="EMBL" id="CQR74451.1"/>
    </source>
</evidence>
<dbReference type="Pfam" id="PF02472">
    <property type="entry name" value="ExbD"/>
    <property type="match status" value="1"/>
</dbReference>
<reference evidence="10" key="1">
    <citation type="submission" date="2015-03" db="EMBL/GenBank/DDBJ databases">
        <authorList>
            <person name="Nijsse Bart"/>
        </authorList>
    </citation>
    <scope>NUCLEOTIDE SEQUENCE [LARGE SCALE GENOMIC DNA]</scope>
</reference>
<evidence type="ECO:0000256" key="4">
    <source>
        <dbReference type="ARBA" id="ARBA00022692"/>
    </source>
</evidence>
<protein>
    <submittedName>
        <fullName evidence="9">Biopolymer transport protein ExbD/TolR</fullName>
    </submittedName>
</protein>
<evidence type="ECO:0000256" key="7">
    <source>
        <dbReference type="RuleBase" id="RU003879"/>
    </source>
</evidence>
<keyword evidence="5 8" id="KW-1133">Transmembrane helix</keyword>
<dbReference type="EMBL" id="CTRP01000014">
    <property type="protein sequence ID" value="CQR74451.1"/>
    <property type="molecule type" value="Genomic_DNA"/>
</dbReference>
<evidence type="ECO:0000313" key="10">
    <source>
        <dbReference type="Proteomes" id="UP000049855"/>
    </source>
</evidence>
<dbReference type="GO" id="GO:0005886">
    <property type="term" value="C:plasma membrane"/>
    <property type="evidence" value="ECO:0007669"/>
    <property type="project" value="UniProtKB-SubCell"/>
</dbReference>
<keyword evidence="7" id="KW-0653">Protein transport</keyword>
<evidence type="ECO:0000256" key="6">
    <source>
        <dbReference type="ARBA" id="ARBA00023136"/>
    </source>
</evidence>
<evidence type="ECO:0000256" key="2">
    <source>
        <dbReference type="ARBA" id="ARBA00005811"/>
    </source>
</evidence>
<dbReference type="AlphaFoldDB" id="A0A0U1L421"/>
<name>A0A0U1L421_9FIRM</name>
<comment type="similarity">
    <text evidence="2 7">Belongs to the ExbD/TolR family.</text>
</comment>
<evidence type="ECO:0000256" key="5">
    <source>
        <dbReference type="ARBA" id="ARBA00022989"/>
    </source>
</evidence>
<keyword evidence="7" id="KW-0813">Transport</keyword>
<proteinExistence type="inferred from homology"/>
<dbReference type="Proteomes" id="UP000049855">
    <property type="component" value="Unassembled WGS sequence"/>
</dbReference>
<dbReference type="PANTHER" id="PTHR30558:SF3">
    <property type="entry name" value="BIOPOLYMER TRANSPORT PROTEIN EXBD-RELATED"/>
    <property type="match status" value="1"/>
</dbReference>
<comment type="subcellular location">
    <subcellularLocation>
        <location evidence="1">Cell membrane</location>
        <topology evidence="1">Single-pass membrane protein</topology>
    </subcellularLocation>
    <subcellularLocation>
        <location evidence="7">Cell membrane</location>
        <topology evidence="7">Single-pass type II membrane protein</topology>
    </subcellularLocation>
</comment>
<dbReference type="GO" id="GO:0022857">
    <property type="term" value="F:transmembrane transporter activity"/>
    <property type="evidence" value="ECO:0007669"/>
    <property type="project" value="InterPro"/>
</dbReference>
<dbReference type="InterPro" id="IPR003400">
    <property type="entry name" value="ExbD"/>
</dbReference>
<organism evidence="9 10">
    <name type="scientific">Sporomusa ovata</name>
    <dbReference type="NCBI Taxonomy" id="2378"/>
    <lineage>
        <taxon>Bacteria</taxon>
        <taxon>Bacillati</taxon>
        <taxon>Bacillota</taxon>
        <taxon>Negativicutes</taxon>
        <taxon>Selenomonadales</taxon>
        <taxon>Sporomusaceae</taxon>
        <taxon>Sporomusa</taxon>
    </lineage>
</organism>
<evidence type="ECO:0000256" key="1">
    <source>
        <dbReference type="ARBA" id="ARBA00004162"/>
    </source>
</evidence>
<evidence type="ECO:0000256" key="8">
    <source>
        <dbReference type="SAM" id="Phobius"/>
    </source>
</evidence>
<keyword evidence="10" id="KW-1185">Reference proteome</keyword>
<keyword evidence="3" id="KW-1003">Cell membrane</keyword>
<dbReference type="PANTHER" id="PTHR30558">
    <property type="entry name" value="EXBD MEMBRANE COMPONENT OF PMF-DRIVEN MACROMOLECULE IMPORT SYSTEM"/>
    <property type="match status" value="1"/>
</dbReference>
<dbReference type="Gene3D" id="3.30.420.270">
    <property type="match status" value="1"/>
</dbReference>
<accession>A0A0U1L421</accession>
<dbReference type="RefSeq" id="WP_021170439.1">
    <property type="nucleotide sequence ID" value="NZ_CTRP01000014.1"/>
</dbReference>
<gene>
    <name evidence="9" type="ORF">SpAn4DRAFT_0913</name>
</gene>
<sequence>MRLRSLRVEEQPQLMIIPMIDIIFFLLVFFMMSTLYMVEQHTMPVSLPQATAVQQDTQRNINVTVMQDGRILFEQEELPLSLIKKRVGIEVAGQPDKVFVLRADKQVEYGQVINILDELKLAGARKVAVAAEVKAR</sequence>